<name>A0A844QMY8_9HYPH</name>
<dbReference type="AlphaFoldDB" id="A0A844QMY8"/>
<accession>A0A844QMY8</accession>
<organism evidence="2 3">
    <name type="scientific">Nitratireductor arenosus</name>
    <dbReference type="NCBI Taxonomy" id="2682096"/>
    <lineage>
        <taxon>Bacteria</taxon>
        <taxon>Pseudomonadati</taxon>
        <taxon>Pseudomonadota</taxon>
        <taxon>Alphaproteobacteria</taxon>
        <taxon>Hyphomicrobiales</taxon>
        <taxon>Phyllobacteriaceae</taxon>
        <taxon>Nitratireductor</taxon>
    </lineage>
</organism>
<evidence type="ECO:0000313" key="2">
    <source>
        <dbReference type="EMBL" id="MVA99300.1"/>
    </source>
</evidence>
<feature type="domain" description="HTH merR-type" evidence="1">
    <location>
        <begin position="9"/>
        <end position="55"/>
    </location>
</feature>
<dbReference type="GO" id="GO:0003677">
    <property type="term" value="F:DNA binding"/>
    <property type="evidence" value="ECO:0007669"/>
    <property type="project" value="InterPro"/>
</dbReference>
<comment type="caution">
    <text evidence="2">The sequence shown here is derived from an EMBL/GenBank/DDBJ whole genome shotgun (WGS) entry which is preliminary data.</text>
</comment>
<sequence length="67" mass="7329">MSSDGDLYIAEAAAAAGISKPTLLRWIKDGKVDDARQRDRNGWRVFSPDEVAQIKARAESTKPAKKA</sequence>
<dbReference type="InterPro" id="IPR000551">
    <property type="entry name" value="MerR-type_HTH_dom"/>
</dbReference>
<dbReference type="InterPro" id="IPR009061">
    <property type="entry name" value="DNA-bd_dom_put_sf"/>
</dbReference>
<keyword evidence="3" id="KW-1185">Reference proteome</keyword>
<evidence type="ECO:0000259" key="1">
    <source>
        <dbReference type="Pfam" id="PF13411"/>
    </source>
</evidence>
<dbReference type="SUPFAM" id="SSF46955">
    <property type="entry name" value="Putative DNA-binding domain"/>
    <property type="match status" value="1"/>
</dbReference>
<dbReference type="Pfam" id="PF13411">
    <property type="entry name" value="MerR_1"/>
    <property type="match status" value="1"/>
</dbReference>
<protein>
    <submittedName>
        <fullName evidence="2">MerR family transcriptional regulator</fullName>
    </submittedName>
</protein>
<dbReference type="Gene3D" id="1.10.1660.10">
    <property type="match status" value="1"/>
</dbReference>
<reference evidence="2 3" key="1">
    <citation type="submission" date="2019-12" db="EMBL/GenBank/DDBJ databases">
        <title>Nitratireductor arenosus sp. nov., Isolated from sea sand, Jeju island, South Korea.</title>
        <authorList>
            <person name="Kim W."/>
        </authorList>
    </citation>
    <scope>NUCLEOTIDE SEQUENCE [LARGE SCALE GENOMIC DNA]</scope>
    <source>
        <strain evidence="2 3">CAU 1489</strain>
    </source>
</reference>
<dbReference type="GO" id="GO:0006355">
    <property type="term" value="P:regulation of DNA-templated transcription"/>
    <property type="evidence" value="ECO:0007669"/>
    <property type="project" value="InterPro"/>
</dbReference>
<dbReference type="EMBL" id="WPHG01000005">
    <property type="protein sequence ID" value="MVA99300.1"/>
    <property type="molecule type" value="Genomic_DNA"/>
</dbReference>
<proteinExistence type="predicted"/>
<evidence type="ECO:0000313" key="3">
    <source>
        <dbReference type="Proteomes" id="UP000463224"/>
    </source>
</evidence>
<gene>
    <name evidence="2" type="ORF">GN330_18810</name>
</gene>
<dbReference type="Proteomes" id="UP000463224">
    <property type="component" value="Unassembled WGS sequence"/>
</dbReference>
<dbReference type="RefSeq" id="WP_156714341.1">
    <property type="nucleotide sequence ID" value="NZ_WPHG01000005.1"/>
</dbReference>